<dbReference type="RefSeq" id="WP_237483334.1">
    <property type="nucleotide sequence ID" value="NZ_CAKLCM010000001.1"/>
</dbReference>
<dbReference type="CDD" id="cd08966">
    <property type="entry name" value="EcFpg-like_N"/>
    <property type="match status" value="1"/>
</dbReference>
<evidence type="ECO:0000256" key="10">
    <source>
        <dbReference type="ARBA" id="ARBA00023204"/>
    </source>
</evidence>
<keyword evidence="11 15" id="KW-0456">Lyase</keyword>
<evidence type="ECO:0000256" key="3">
    <source>
        <dbReference type="ARBA" id="ARBA00011245"/>
    </source>
</evidence>
<evidence type="ECO:0000256" key="6">
    <source>
        <dbReference type="ARBA" id="ARBA00022771"/>
    </source>
</evidence>
<comment type="catalytic activity">
    <reaction evidence="1 15">
        <text>Hydrolysis of DNA containing ring-opened 7-methylguanine residues, releasing 2,6-diamino-4-hydroxy-5-(N-methyl)formamidopyrimidine.</text>
        <dbReference type="EC" id="3.2.2.23"/>
    </reaction>
</comment>
<keyword evidence="6 15" id="KW-0863">Zinc-finger</keyword>
<feature type="active site" description="Proton donor; for beta-elimination activity" evidence="15">
    <location>
        <position position="57"/>
    </location>
</feature>
<keyword evidence="7 15" id="KW-0378">Hydrolase</keyword>
<evidence type="ECO:0000313" key="18">
    <source>
        <dbReference type="EMBL" id="CAH0524415.1"/>
    </source>
</evidence>
<dbReference type="SUPFAM" id="SSF57716">
    <property type="entry name" value="Glucocorticoid receptor-like (DNA-binding domain)"/>
    <property type="match status" value="1"/>
</dbReference>
<protein>
    <recommendedName>
        <fullName evidence="15">Formamidopyrimidine-DNA glycosylase</fullName>
        <shortName evidence="15">Fapy-DNA glycosylase</shortName>
        <ecNumber evidence="15">3.2.2.23</ecNumber>
    </recommendedName>
    <alternativeName>
        <fullName evidence="15">DNA-(apurinic or apyrimidinic site) lyase MutM</fullName>
        <shortName evidence="15">AP lyase MutM</shortName>
        <ecNumber evidence="15">4.2.99.18</ecNumber>
    </alternativeName>
</protein>
<dbReference type="SUPFAM" id="SSF81624">
    <property type="entry name" value="N-terminal domain of MutM-like DNA repair proteins"/>
    <property type="match status" value="1"/>
</dbReference>
<dbReference type="HAMAP" id="MF_00103">
    <property type="entry name" value="Fapy_DNA_glycosyl"/>
    <property type="match status" value="1"/>
</dbReference>
<dbReference type="SMART" id="SM01232">
    <property type="entry name" value="H2TH"/>
    <property type="match status" value="1"/>
</dbReference>
<keyword evidence="10 15" id="KW-0234">DNA repair</keyword>
<dbReference type="Pfam" id="PF06831">
    <property type="entry name" value="H2TH"/>
    <property type="match status" value="1"/>
</dbReference>
<feature type="active site" description="Schiff-base intermediate with DNA" evidence="15">
    <location>
        <position position="2"/>
    </location>
</feature>
<comment type="caution">
    <text evidence="18">The sequence shown here is derived from an EMBL/GenBank/DDBJ whole genome shotgun (WGS) entry which is preliminary data.</text>
</comment>
<evidence type="ECO:0000256" key="5">
    <source>
        <dbReference type="ARBA" id="ARBA00022763"/>
    </source>
</evidence>
<dbReference type="PANTHER" id="PTHR22993:SF9">
    <property type="entry name" value="FORMAMIDOPYRIMIDINE-DNA GLYCOSYLASE"/>
    <property type="match status" value="1"/>
</dbReference>
<dbReference type="InterPro" id="IPR020629">
    <property type="entry name" value="FPG_Glyclase"/>
</dbReference>
<dbReference type="EC" id="3.2.2.23" evidence="15"/>
<dbReference type="Proteomes" id="UP000838160">
    <property type="component" value="Unassembled WGS sequence"/>
</dbReference>
<evidence type="ECO:0000256" key="15">
    <source>
        <dbReference type="HAMAP-Rule" id="MF_00103"/>
    </source>
</evidence>
<dbReference type="Pfam" id="PF01149">
    <property type="entry name" value="Fapy_DNA_glyco"/>
    <property type="match status" value="1"/>
</dbReference>
<gene>
    <name evidence="15 18" type="primary">mutM</name>
    <name evidence="15" type="synonym">fpg</name>
    <name evidence="18" type="ORF">VHP8226_00242</name>
</gene>
<evidence type="ECO:0000256" key="14">
    <source>
        <dbReference type="ARBA" id="ARBA00044632"/>
    </source>
</evidence>
<feature type="binding site" evidence="15">
    <location>
        <position position="150"/>
    </location>
    <ligand>
        <name>DNA</name>
        <dbReference type="ChEBI" id="CHEBI:16991"/>
    </ligand>
</feature>
<evidence type="ECO:0000256" key="1">
    <source>
        <dbReference type="ARBA" id="ARBA00001668"/>
    </source>
</evidence>
<feature type="binding site" evidence="15">
    <location>
        <position position="109"/>
    </location>
    <ligand>
        <name>DNA</name>
        <dbReference type="ChEBI" id="CHEBI:16991"/>
    </ligand>
</feature>
<keyword evidence="4 15" id="KW-0479">Metal-binding</keyword>
<dbReference type="EMBL" id="CAKLCM010000001">
    <property type="protein sequence ID" value="CAH0524415.1"/>
    <property type="molecule type" value="Genomic_DNA"/>
</dbReference>
<dbReference type="Pfam" id="PF06827">
    <property type="entry name" value="zf-FPG_IleRS"/>
    <property type="match status" value="1"/>
</dbReference>
<proteinExistence type="inferred from homology"/>
<feature type="binding site" evidence="15">
    <location>
        <position position="90"/>
    </location>
    <ligand>
        <name>DNA</name>
        <dbReference type="ChEBI" id="CHEBI:16991"/>
    </ligand>
</feature>
<evidence type="ECO:0000256" key="13">
    <source>
        <dbReference type="ARBA" id="ARBA00023295"/>
    </source>
</evidence>
<dbReference type="InterPro" id="IPR000214">
    <property type="entry name" value="Znf_DNA_glyclase/AP_lyase"/>
</dbReference>
<evidence type="ECO:0000259" key="16">
    <source>
        <dbReference type="PROSITE" id="PS51066"/>
    </source>
</evidence>
<dbReference type="InterPro" id="IPR010663">
    <property type="entry name" value="Znf_FPG/IleRS"/>
</dbReference>
<keyword evidence="19" id="KW-1185">Reference proteome</keyword>
<comment type="function">
    <text evidence="15">Involved in base excision repair of DNA damaged by oxidation or by mutagenic agents. Acts as DNA glycosylase that recognizes and removes damaged bases. Has a preference for oxidized purines, such as 7,8-dihydro-8-oxoguanine (8-oxoG). Has AP (apurinic/apyrimidinic) lyase activity and introduces nicks in the DNA strand. Cleaves the DNA backbone by beta-delta elimination to generate a single-strand break at the site of the removed base with both 3'- and 5'-phosphates.</text>
</comment>
<evidence type="ECO:0000313" key="19">
    <source>
        <dbReference type="Proteomes" id="UP000838160"/>
    </source>
</evidence>
<dbReference type="PANTHER" id="PTHR22993">
    <property type="entry name" value="FORMAMIDOPYRIMIDINE-DNA GLYCOSYLASE"/>
    <property type="match status" value="1"/>
</dbReference>
<accession>A0ABN8DF65</accession>
<feature type="domain" description="FPG-type" evidence="16">
    <location>
        <begin position="235"/>
        <end position="269"/>
    </location>
</feature>
<evidence type="ECO:0000256" key="2">
    <source>
        <dbReference type="ARBA" id="ARBA00009409"/>
    </source>
</evidence>
<dbReference type="InterPro" id="IPR012319">
    <property type="entry name" value="FPG_cat"/>
</dbReference>
<keyword evidence="13 15" id="KW-0326">Glycosidase</keyword>
<dbReference type="Gene3D" id="3.20.190.10">
    <property type="entry name" value="MutM-like, N-terminal"/>
    <property type="match status" value="1"/>
</dbReference>
<keyword evidence="12 15" id="KW-0511">Multifunctional enzyme</keyword>
<dbReference type="NCBIfam" id="NF002211">
    <property type="entry name" value="PRK01103.1"/>
    <property type="match status" value="1"/>
</dbReference>
<name>A0ABN8DF65_9VIBR</name>
<evidence type="ECO:0000256" key="11">
    <source>
        <dbReference type="ARBA" id="ARBA00023239"/>
    </source>
</evidence>
<feature type="domain" description="Formamidopyrimidine-DNA glycosylase catalytic" evidence="17">
    <location>
        <begin position="2"/>
        <end position="112"/>
    </location>
</feature>
<keyword evidence="5 15" id="KW-0227">DNA damage</keyword>
<dbReference type="InterPro" id="IPR010979">
    <property type="entry name" value="Ribosomal_uS13-like_H2TH"/>
</dbReference>
<comment type="similarity">
    <text evidence="2 15">Belongs to the FPG family.</text>
</comment>
<dbReference type="InterPro" id="IPR015886">
    <property type="entry name" value="H2TH_FPG"/>
</dbReference>
<reference evidence="18" key="1">
    <citation type="submission" date="2021-12" db="EMBL/GenBank/DDBJ databases">
        <authorList>
            <person name="Rodrigo-Torres L."/>
            <person name="Arahal R. D."/>
            <person name="Lucena T."/>
        </authorList>
    </citation>
    <scope>NUCLEOTIDE SEQUENCE</scope>
    <source>
        <strain evidence="18">CECT 8226</strain>
    </source>
</reference>
<keyword evidence="8 15" id="KW-0862">Zinc</keyword>
<evidence type="ECO:0000259" key="17">
    <source>
        <dbReference type="PROSITE" id="PS51068"/>
    </source>
</evidence>
<dbReference type="SMART" id="SM00898">
    <property type="entry name" value="Fapy_DNA_glyco"/>
    <property type="match status" value="1"/>
</dbReference>
<dbReference type="SUPFAM" id="SSF46946">
    <property type="entry name" value="S13-like H2TH domain"/>
    <property type="match status" value="1"/>
</dbReference>
<evidence type="ECO:0000256" key="9">
    <source>
        <dbReference type="ARBA" id="ARBA00023125"/>
    </source>
</evidence>
<feature type="active site" description="Proton donor" evidence="15">
    <location>
        <position position="3"/>
    </location>
</feature>
<dbReference type="Gene3D" id="1.10.8.50">
    <property type="match status" value="1"/>
</dbReference>
<evidence type="ECO:0000256" key="4">
    <source>
        <dbReference type="ARBA" id="ARBA00022723"/>
    </source>
</evidence>
<evidence type="ECO:0000256" key="8">
    <source>
        <dbReference type="ARBA" id="ARBA00022833"/>
    </source>
</evidence>
<dbReference type="InterPro" id="IPR035937">
    <property type="entry name" value="FPG_N"/>
</dbReference>
<dbReference type="EC" id="4.2.99.18" evidence="15"/>
<dbReference type="PROSITE" id="PS51066">
    <property type="entry name" value="ZF_FPG_2"/>
    <property type="match status" value="1"/>
</dbReference>
<dbReference type="GO" id="GO:0008534">
    <property type="term" value="F:oxidized purine nucleobase lesion DNA N-glycosylase activity"/>
    <property type="evidence" value="ECO:0007669"/>
    <property type="project" value="UniProtKB-EC"/>
</dbReference>
<evidence type="ECO:0000256" key="7">
    <source>
        <dbReference type="ARBA" id="ARBA00022801"/>
    </source>
</evidence>
<dbReference type="NCBIfam" id="TIGR00577">
    <property type="entry name" value="fpg"/>
    <property type="match status" value="1"/>
</dbReference>
<organism evidence="18 19">
    <name type="scientific">Vibrio hippocampi</name>
    <dbReference type="NCBI Taxonomy" id="654686"/>
    <lineage>
        <taxon>Bacteria</taxon>
        <taxon>Pseudomonadati</taxon>
        <taxon>Pseudomonadota</taxon>
        <taxon>Gammaproteobacteria</taxon>
        <taxon>Vibrionales</taxon>
        <taxon>Vibrionaceae</taxon>
        <taxon>Vibrio</taxon>
    </lineage>
</organism>
<comment type="catalytic activity">
    <reaction evidence="14 15">
        <text>2'-deoxyribonucleotide-(2'-deoxyribose 5'-phosphate)-2'-deoxyribonucleotide-DNA = a 3'-end 2'-deoxyribonucleotide-(2,3-dehydro-2,3-deoxyribose 5'-phosphate)-DNA + a 5'-end 5'-phospho-2'-deoxyribonucleoside-DNA + H(+)</text>
        <dbReference type="Rhea" id="RHEA:66592"/>
        <dbReference type="Rhea" id="RHEA-COMP:13180"/>
        <dbReference type="Rhea" id="RHEA-COMP:16897"/>
        <dbReference type="Rhea" id="RHEA-COMP:17067"/>
        <dbReference type="ChEBI" id="CHEBI:15378"/>
        <dbReference type="ChEBI" id="CHEBI:136412"/>
        <dbReference type="ChEBI" id="CHEBI:157695"/>
        <dbReference type="ChEBI" id="CHEBI:167181"/>
        <dbReference type="EC" id="4.2.99.18"/>
    </reaction>
</comment>
<sequence>MPELPEVEVSRLGITPHLEGQIIKNIVVRQRQLRWWIPEEIHGLHGHTIKSIRRRAKYLLIDTDAGTAIIHLGMSGSLRVLEHPPEPTKHDHVDLVLGNGKVMRYNDPRRFGAWLWSEAGESHALIDNCGPEPLSDDFSAQWMQERANNKRVAVKTFIMNNSHVVGVGNIYASESLFAAKVAPIIPAYKLSLDDWQRLVKEIKLVLHKAIQQGGTTLKDFAQTDGKPGYFAQELQVYGRAGEPCRVCDELIQQQKIGQRNTFFCPRCQPA</sequence>
<dbReference type="PROSITE" id="PS51068">
    <property type="entry name" value="FPG_CAT"/>
    <property type="match status" value="1"/>
</dbReference>
<comment type="cofactor">
    <cofactor evidence="15">
        <name>Zn(2+)</name>
        <dbReference type="ChEBI" id="CHEBI:29105"/>
    </cofactor>
    <text evidence="15">Binds 1 zinc ion per subunit.</text>
</comment>
<comment type="subunit">
    <text evidence="3 15">Monomer.</text>
</comment>
<feature type="active site" description="Proton donor; for delta-elimination activity" evidence="15">
    <location>
        <position position="259"/>
    </location>
</feature>
<evidence type="ECO:0000256" key="12">
    <source>
        <dbReference type="ARBA" id="ARBA00023268"/>
    </source>
</evidence>
<keyword evidence="9 15" id="KW-0238">DNA-binding</keyword>